<keyword evidence="9" id="KW-1185">Reference proteome</keyword>
<dbReference type="PROSITE" id="PS51462">
    <property type="entry name" value="NUDIX"/>
    <property type="match status" value="1"/>
</dbReference>
<organism evidence="8 9">
    <name type="scientific">Marinibaculum pumilum</name>
    <dbReference type="NCBI Taxonomy" id="1766165"/>
    <lineage>
        <taxon>Bacteria</taxon>
        <taxon>Pseudomonadati</taxon>
        <taxon>Pseudomonadota</taxon>
        <taxon>Alphaproteobacteria</taxon>
        <taxon>Rhodospirillales</taxon>
        <taxon>Rhodospirillaceae</taxon>
        <taxon>Marinibaculum</taxon>
    </lineage>
</organism>
<keyword evidence="3" id="KW-0479">Metal-binding</keyword>
<dbReference type="Proteomes" id="UP001595528">
    <property type="component" value="Unassembled WGS sequence"/>
</dbReference>
<dbReference type="Pfam" id="PF00293">
    <property type="entry name" value="NUDIX"/>
    <property type="match status" value="1"/>
</dbReference>
<dbReference type="RefSeq" id="WP_379903956.1">
    <property type="nucleotide sequence ID" value="NZ_JBHRTR010000034.1"/>
</dbReference>
<gene>
    <name evidence="8" type="ORF">ACFOGJ_20295</name>
</gene>
<protein>
    <submittedName>
        <fullName evidence="8">CoA pyrophosphatase</fullName>
    </submittedName>
</protein>
<feature type="domain" description="Nudix hydrolase" evidence="7">
    <location>
        <begin position="66"/>
        <end position="199"/>
    </location>
</feature>
<proteinExistence type="predicted"/>
<name>A0ABV7L4J2_9PROT</name>
<keyword evidence="5" id="KW-0460">Magnesium</keyword>
<sequence>MADGQGREKAGKREEAGSGLVELRPELIAGRLSPPPGLAELPLEIAAFERGDHMMNPDRQIFATGPLKPAAVLVPLVTHPQAPHVLLTHRAQSLARHAGQIAFPGGRVDPEDADLVACALRETEEEIGLPRSAIEVLGALDPYLTATGYVVAPIVGLVAPGFDLRLDSREVASSFEVPLTFLMDEANHRRDSGTFQGRRRHWWAIPYGDHYIWGATAGMLRNLRDRLAH</sequence>
<evidence type="ECO:0000256" key="4">
    <source>
        <dbReference type="ARBA" id="ARBA00022801"/>
    </source>
</evidence>
<evidence type="ECO:0000256" key="5">
    <source>
        <dbReference type="ARBA" id="ARBA00022842"/>
    </source>
</evidence>
<dbReference type="PANTHER" id="PTHR12992">
    <property type="entry name" value="NUDIX HYDROLASE"/>
    <property type="match status" value="1"/>
</dbReference>
<keyword evidence="4" id="KW-0378">Hydrolase</keyword>
<evidence type="ECO:0000313" key="8">
    <source>
        <dbReference type="EMBL" id="MFC3229600.1"/>
    </source>
</evidence>
<evidence type="ECO:0000256" key="1">
    <source>
        <dbReference type="ARBA" id="ARBA00001936"/>
    </source>
</evidence>
<dbReference type="EMBL" id="JBHRTR010000034">
    <property type="protein sequence ID" value="MFC3229600.1"/>
    <property type="molecule type" value="Genomic_DNA"/>
</dbReference>
<dbReference type="Gene3D" id="3.90.79.10">
    <property type="entry name" value="Nucleoside Triphosphate Pyrophosphohydrolase"/>
    <property type="match status" value="1"/>
</dbReference>
<evidence type="ECO:0000259" key="7">
    <source>
        <dbReference type="PROSITE" id="PS51462"/>
    </source>
</evidence>
<comment type="cofactor">
    <cofactor evidence="2">
        <name>Mg(2+)</name>
        <dbReference type="ChEBI" id="CHEBI:18420"/>
    </cofactor>
</comment>
<dbReference type="PANTHER" id="PTHR12992:SF11">
    <property type="entry name" value="MITOCHONDRIAL COENZYME A DIPHOSPHATASE NUDT8"/>
    <property type="match status" value="1"/>
</dbReference>
<evidence type="ECO:0000256" key="3">
    <source>
        <dbReference type="ARBA" id="ARBA00022723"/>
    </source>
</evidence>
<evidence type="ECO:0000256" key="6">
    <source>
        <dbReference type="ARBA" id="ARBA00023211"/>
    </source>
</evidence>
<accession>A0ABV7L4J2</accession>
<reference evidence="9" key="1">
    <citation type="journal article" date="2019" name="Int. J. Syst. Evol. Microbiol.">
        <title>The Global Catalogue of Microorganisms (GCM) 10K type strain sequencing project: providing services to taxonomists for standard genome sequencing and annotation.</title>
        <authorList>
            <consortium name="The Broad Institute Genomics Platform"/>
            <consortium name="The Broad Institute Genome Sequencing Center for Infectious Disease"/>
            <person name="Wu L."/>
            <person name="Ma J."/>
        </authorList>
    </citation>
    <scope>NUCLEOTIDE SEQUENCE [LARGE SCALE GENOMIC DNA]</scope>
    <source>
        <strain evidence="9">KCTC 42964</strain>
    </source>
</reference>
<dbReference type="NCBIfam" id="NF007980">
    <property type="entry name" value="PRK10707.1"/>
    <property type="match status" value="1"/>
</dbReference>
<dbReference type="InterPro" id="IPR045121">
    <property type="entry name" value="CoAse"/>
</dbReference>
<evidence type="ECO:0000256" key="2">
    <source>
        <dbReference type="ARBA" id="ARBA00001946"/>
    </source>
</evidence>
<dbReference type="CDD" id="cd03426">
    <property type="entry name" value="NUDIX_CoAse_Nudt7"/>
    <property type="match status" value="1"/>
</dbReference>
<dbReference type="SUPFAM" id="SSF55811">
    <property type="entry name" value="Nudix"/>
    <property type="match status" value="1"/>
</dbReference>
<evidence type="ECO:0000313" key="9">
    <source>
        <dbReference type="Proteomes" id="UP001595528"/>
    </source>
</evidence>
<comment type="caution">
    <text evidence="8">The sequence shown here is derived from an EMBL/GenBank/DDBJ whole genome shotgun (WGS) entry which is preliminary data.</text>
</comment>
<keyword evidence="6" id="KW-0464">Manganese</keyword>
<dbReference type="InterPro" id="IPR015797">
    <property type="entry name" value="NUDIX_hydrolase-like_dom_sf"/>
</dbReference>
<dbReference type="InterPro" id="IPR000086">
    <property type="entry name" value="NUDIX_hydrolase_dom"/>
</dbReference>
<comment type="cofactor">
    <cofactor evidence="1">
        <name>Mn(2+)</name>
        <dbReference type="ChEBI" id="CHEBI:29035"/>
    </cofactor>
</comment>